<organism evidence="1">
    <name type="scientific">bioreactor metagenome</name>
    <dbReference type="NCBI Taxonomy" id="1076179"/>
    <lineage>
        <taxon>unclassified sequences</taxon>
        <taxon>metagenomes</taxon>
        <taxon>ecological metagenomes</taxon>
    </lineage>
</organism>
<dbReference type="AlphaFoldDB" id="A0A645J7S1"/>
<dbReference type="InterPro" id="IPR032340">
    <property type="entry name" value="DUF4860"/>
</dbReference>
<sequence>MTIGEFAGGDALLLGSEYNGVEYVTKIYFYNGSVCELFCRADSDVDAGAGTALIPAQGLLLSRGNGFVTVTVTDEFGGVSSSVIALKEVAE</sequence>
<evidence type="ECO:0000313" key="1">
    <source>
        <dbReference type="EMBL" id="MPN59486.1"/>
    </source>
</evidence>
<dbReference type="Pfam" id="PF16152">
    <property type="entry name" value="DUF4860"/>
    <property type="match status" value="1"/>
</dbReference>
<proteinExistence type="predicted"/>
<accession>A0A645J7S1</accession>
<protein>
    <submittedName>
        <fullName evidence="1">Uncharacterized protein</fullName>
    </submittedName>
</protein>
<dbReference type="EMBL" id="VSSQ01133574">
    <property type="protein sequence ID" value="MPN59486.1"/>
    <property type="molecule type" value="Genomic_DNA"/>
</dbReference>
<name>A0A645J7S1_9ZZZZ</name>
<comment type="caution">
    <text evidence="1">The sequence shown here is derived from an EMBL/GenBank/DDBJ whole genome shotgun (WGS) entry which is preliminary data.</text>
</comment>
<gene>
    <name evidence="1" type="ORF">SDC9_207207</name>
</gene>
<reference evidence="1" key="1">
    <citation type="submission" date="2019-08" db="EMBL/GenBank/DDBJ databases">
        <authorList>
            <person name="Kucharzyk K."/>
            <person name="Murdoch R.W."/>
            <person name="Higgins S."/>
            <person name="Loffler F."/>
        </authorList>
    </citation>
    <scope>NUCLEOTIDE SEQUENCE</scope>
</reference>